<keyword evidence="7" id="KW-1185">Reference proteome</keyword>
<dbReference type="RefSeq" id="WP_048598578.1">
    <property type="nucleotide sequence ID" value="NZ_CBFHGK010000002.1"/>
</dbReference>
<keyword evidence="3" id="KW-0479">Metal-binding</keyword>
<dbReference type="PANTHER" id="PTHR12151:SF25">
    <property type="entry name" value="LINALOOL DEHYDRATASE_ISOMERASE DOMAIN-CONTAINING PROTEIN"/>
    <property type="match status" value="1"/>
</dbReference>
<dbReference type="GO" id="GO:0046872">
    <property type="term" value="F:metal ion binding"/>
    <property type="evidence" value="ECO:0007669"/>
    <property type="project" value="UniProtKB-KW"/>
</dbReference>
<evidence type="ECO:0000256" key="3">
    <source>
        <dbReference type="PIRSR" id="PIRSR603782-1"/>
    </source>
</evidence>
<organism evidence="6 7">
    <name type="scientific">Nereida ignava</name>
    <dbReference type="NCBI Taxonomy" id="282199"/>
    <lineage>
        <taxon>Bacteria</taxon>
        <taxon>Pseudomonadati</taxon>
        <taxon>Pseudomonadota</taxon>
        <taxon>Alphaproteobacteria</taxon>
        <taxon>Rhodobacterales</taxon>
        <taxon>Roseobacteraceae</taxon>
        <taxon>Nereida</taxon>
    </lineage>
</organism>
<keyword evidence="2 3" id="KW-0186">Copper</keyword>
<dbReference type="PANTHER" id="PTHR12151">
    <property type="entry name" value="ELECTRON TRANSPORT PROTIN SCO1/SENC FAMILY MEMBER"/>
    <property type="match status" value="1"/>
</dbReference>
<dbReference type="Gene3D" id="3.40.30.10">
    <property type="entry name" value="Glutaredoxin"/>
    <property type="match status" value="1"/>
</dbReference>
<sequence>MAKGFAIAAGVSTTALVIAGVLATTILAPSNRFEQCNVMAVAGGQLGGPFTLVNHNGETVTDEDVLTQPSLVYFGYTFCPDICPLDVVRNVDAIDVLADQGKDVKPVFISIDPERDTPEVLADYVFNFGEDMTALTGTPEQVKVASRAYKTFYQRQEGDPDYYLVDHSTQSYFVLPEQGIVQPFGRQIRPDRMAEQMACMMDAV</sequence>
<dbReference type="Pfam" id="PF02630">
    <property type="entry name" value="SCO1-SenC"/>
    <property type="match status" value="1"/>
</dbReference>
<evidence type="ECO:0000256" key="1">
    <source>
        <dbReference type="ARBA" id="ARBA00010996"/>
    </source>
</evidence>
<dbReference type="AlphaFoldDB" id="A0A0U1NKH1"/>
<evidence type="ECO:0000256" key="4">
    <source>
        <dbReference type="PIRSR" id="PIRSR603782-2"/>
    </source>
</evidence>
<feature type="domain" description="Thioredoxin" evidence="5">
    <location>
        <begin position="41"/>
        <end position="204"/>
    </location>
</feature>
<evidence type="ECO:0000256" key="2">
    <source>
        <dbReference type="ARBA" id="ARBA00023008"/>
    </source>
</evidence>
<protein>
    <submittedName>
        <fullName evidence="6">BsSco</fullName>
    </submittedName>
</protein>
<dbReference type="EMBL" id="CVQV01000005">
    <property type="protein sequence ID" value="CRK75178.1"/>
    <property type="molecule type" value="Genomic_DNA"/>
</dbReference>
<proteinExistence type="inferred from homology"/>
<keyword evidence="4" id="KW-1015">Disulfide bond</keyword>
<dbReference type="OrthoDB" id="9790194at2"/>
<reference evidence="6 7" key="1">
    <citation type="submission" date="2015-04" db="EMBL/GenBank/DDBJ databases">
        <authorList>
            <person name="Syromyatnikov M.Y."/>
            <person name="Popov V.N."/>
        </authorList>
    </citation>
    <scope>NUCLEOTIDE SEQUENCE [LARGE SCALE GENOMIC DNA]</scope>
    <source>
        <strain evidence="6 7">CECT 5292</strain>
    </source>
</reference>
<dbReference type="InterPro" id="IPR036249">
    <property type="entry name" value="Thioredoxin-like_sf"/>
</dbReference>
<dbReference type="PROSITE" id="PS51352">
    <property type="entry name" value="THIOREDOXIN_2"/>
    <property type="match status" value="1"/>
</dbReference>
<dbReference type="FunFam" id="3.40.30.10:FF:000013">
    <property type="entry name" value="Blast:Protein SCO1 homolog, mitochondrial"/>
    <property type="match status" value="1"/>
</dbReference>
<evidence type="ECO:0000313" key="6">
    <source>
        <dbReference type="EMBL" id="CRK75178.1"/>
    </source>
</evidence>
<dbReference type="InterPro" id="IPR003782">
    <property type="entry name" value="SCO1/SenC"/>
</dbReference>
<dbReference type="InterPro" id="IPR013766">
    <property type="entry name" value="Thioredoxin_domain"/>
</dbReference>
<feature type="binding site" evidence="3">
    <location>
        <position position="79"/>
    </location>
    <ligand>
        <name>Cu cation</name>
        <dbReference type="ChEBI" id="CHEBI:23378"/>
    </ligand>
</feature>
<feature type="disulfide bond" description="Redox-active" evidence="4">
    <location>
        <begin position="79"/>
        <end position="83"/>
    </location>
</feature>
<feature type="binding site" evidence="3">
    <location>
        <position position="167"/>
    </location>
    <ligand>
        <name>Cu cation</name>
        <dbReference type="ChEBI" id="CHEBI:23378"/>
    </ligand>
</feature>
<comment type="similarity">
    <text evidence="1">Belongs to the SCO1/2 family.</text>
</comment>
<feature type="binding site" evidence="3">
    <location>
        <position position="83"/>
    </location>
    <ligand>
        <name>Cu cation</name>
        <dbReference type="ChEBI" id="CHEBI:23378"/>
    </ligand>
</feature>
<dbReference type="SUPFAM" id="SSF52833">
    <property type="entry name" value="Thioredoxin-like"/>
    <property type="match status" value="1"/>
</dbReference>
<gene>
    <name evidence="6" type="primary">ypmQ</name>
    <name evidence="6" type="ORF">NIG5292_01221</name>
</gene>
<name>A0A0U1NKH1_9RHOB</name>
<accession>A0A0U1NKH1</accession>
<dbReference type="STRING" id="282199.GCA_001049735_01220"/>
<evidence type="ECO:0000313" key="7">
    <source>
        <dbReference type="Proteomes" id="UP000048949"/>
    </source>
</evidence>
<dbReference type="CDD" id="cd02968">
    <property type="entry name" value="SCO"/>
    <property type="match status" value="1"/>
</dbReference>
<dbReference type="Proteomes" id="UP000048949">
    <property type="component" value="Unassembled WGS sequence"/>
</dbReference>
<evidence type="ECO:0000259" key="5">
    <source>
        <dbReference type="PROSITE" id="PS51352"/>
    </source>
</evidence>